<reference evidence="2" key="1">
    <citation type="submission" date="2021-09" db="EMBL/GenBank/DDBJ databases">
        <authorList>
            <consortium name="AG Swart"/>
            <person name="Singh M."/>
            <person name="Singh A."/>
            <person name="Seah K."/>
            <person name="Emmerich C."/>
        </authorList>
    </citation>
    <scope>NUCLEOTIDE SEQUENCE</scope>
    <source>
        <strain evidence="2">ATCC30299</strain>
    </source>
</reference>
<name>A0AAU9IN35_9CILI</name>
<feature type="region of interest" description="Disordered" evidence="1">
    <location>
        <begin position="148"/>
        <end position="207"/>
    </location>
</feature>
<protein>
    <submittedName>
        <fullName evidence="2">Uncharacterized protein</fullName>
    </submittedName>
</protein>
<keyword evidence="3" id="KW-1185">Reference proteome</keyword>
<dbReference type="EMBL" id="CAJZBQ010000003">
    <property type="protein sequence ID" value="CAG9310900.1"/>
    <property type="molecule type" value="Genomic_DNA"/>
</dbReference>
<dbReference type="PANTHER" id="PTHR28617:SF1">
    <property type="entry name" value="CILIA- AND FLAGELLA-ASSOCIATED PROTEIN 77"/>
    <property type="match status" value="1"/>
</dbReference>
<dbReference type="AlphaFoldDB" id="A0AAU9IN35"/>
<dbReference type="InterPro" id="IPR029147">
    <property type="entry name" value="CFAP77"/>
</dbReference>
<evidence type="ECO:0000256" key="1">
    <source>
        <dbReference type="SAM" id="MobiDB-lite"/>
    </source>
</evidence>
<dbReference type="Proteomes" id="UP001162131">
    <property type="component" value="Unassembled WGS sequence"/>
</dbReference>
<evidence type="ECO:0000313" key="3">
    <source>
        <dbReference type="Proteomes" id="UP001162131"/>
    </source>
</evidence>
<evidence type="ECO:0000313" key="2">
    <source>
        <dbReference type="EMBL" id="CAG9310900.1"/>
    </source>
</evidence>
<dbReference type="Pfam" id="PF14825">
    <property type="entry name" value="CFAP77"/>
    <property type="match status" value="1"/>
</dbReference>
<sequence length="207" mass="23028">MANQDHNFYAMMQSSGNYLLVKDDVGKAKPSVRNLPGGNFTYGKKAAADSEGAGKVISSWKIHAPSKDLPNDKDFKRLNVMSATKGITKASEQGVFRKNVDVRVGLSNSIHQEEKKIPDIIFGQPNRPSTPINAVIENYYGSVAAEMKNQDYSRSPNIKKKSEESKHEKASNRSPGPANVSQEQPQKKEFKMKKFQNVKSKIDNVRT</sequence>
<proteinExistence type="predicted"/>
<comment type="caution">
    <text evidence="2">The sequence shown here is derived from an EMBL/GenBank/DDBJ whole genome shotgun (WGS) entry which is preliminary data.</text>
</comment>
<organism evidence="2 3">
    <name type="scientific">Blepharisma stoltei</name>
    <dbReference type="NCBI Taxonomy" id="1481888"/>
    <lineage>
        <taxon>Eukaryota</taxon>
        <taxon>Sar</taxon>
        <taxon>Alveolata</taxon>
        <taxon>Ciliophora</taxon>
        <taxon>Postciliodesmatophora</taxon>
        <taxon>Heterotrichea</taxon>
        <taxon>Heterotrichida</taxon>
        <taxon>Blepharismidae</taxon>
        <taxon>Blepharisma</taxon>
    </lineage>
</organism>
<dbReference type="PANTHER" id="PTHR28617">
    <property type="entry name" value="CILIA- AND FLAGELLA-ASSOCIATED PROTEIN 77"/>
    <property type="match status" value="1"/>
</dbReference>
<feature type="compositionally biased region" description="Basic and acidic residues" evidence="1">
    <location>
        <begin position="160"/>
        <end position="171"/>
    </location>
</feature>
<accession>A0AAU9IN35</accession>
<gene>
    <name evidence="2" type="ORF">BSTOLATCC_MIC2614</name>
</gene>